<dbReference type="AlphaFoldDB" id="A0A378TXR1"/>
<dbReference type="NCBIfam" id="TIGR00150">
    <property type="entry name" value="T6A_YjeE"/>
    <property type="match status" value="1"/>
</dbReference>
<evidence type="ECO:0000256" key="7">
    <source>
        <dbReference type="ARBA" id="ARBA00022741"/>
    </source>
</evidence>
<evidence type="ECO:0000256" key="10">
    <source>
        <dbReference type="ARBA" id="ARBA00032441"/>
    </source>
</evidence>
<dbReference type="GeneID" id="93352278"/>
<dbReference type="SUPFAM" id="SSF52540">
    <property type="entry name" value="P-loop containing nucleoside triphosphate hydrolases"/>
    <property type="match status" value="1"/>
</dbReference>
<dbReference type="InterPro" id="IPR003442">
    <property type="entry name" value="T6A_TsaE"/>
</dbReference>
<dbReference type="PANTHER" id="PTHR33540">
    <property type="entry name" value="TRNA THREONYLCARBAMOYLADENOSINE BIOSYNTHESIS PROTEIN TSAE"/>
    <property type="match status" value="1"/>
</dbReference>
<keyword evidence="8" id="KW-0067">ATP-binding</keyword>
<dbReference type="Gene3D" id="3.40.50.300">
    <property type="entry name" value="P-loop containing nucleotide triphosphate hydrolases"/>
    <property type="match status" value="1"/>
</dbReference>
<keyword evidence="5" id="KW-0819">tRNA processing</keyword>
<evidence type="ECO:0000256" key="8">
    <source>
        <dbReference type="ARBA" id="ARBA00022840"/>
    </source>
</evidence>
<dbReference type="PANTHER" id="PTHR33540:SF2">
    <property type="entry name" value="TRNA THREONYLCARBAMOYLADENOSINE BIOSYNTHESIS PROTEIN TSAE"/>
    <property type="match status" value="1"/>
</dbReference>
<evidence type="ECO:0000256" key="3">
    <source>
        <dbReference type="ARBA" id="ARBA00019010"/>
    </source>
</evidence>
<keyword evidence="9" id="KW-0460">Magnesium</keyword>
<keyword evidence="6" id="KW-0479">Metal-binding</keyword>
<comment type="similarity">
    <text evidence="2">Belongs to the TsaE family.</text>
</comment>
<dbReference type="RefSeq" id="WP_074898192.1">
    <property type="nucleotide sequence ID" value="NZ_CP031252.1"/>
</dbReference>
<dbReference type="EMBL" id="UGQW01000002">
    <property type="protein sequence ID" value="STZ67805.1"/>
    <property type="molecule type" value="Genomic_DNA"/>
</dbReference>
<protein>
    <recommendedName>
        <fullName evidence="3">tRNA threonylcarbamoyladenosine biosynthesis protein TsaE</fullName>
    </recommendedName>
    <alternativeName>
        <fullName evidence="10">t(6)A37 threonylcarbamoyladenosine biosynthesis protein TsaE</fullName>
    </alternativeName>
</protein>
<evidence type="ECO:0000256" key="9">
    <source>
        <dbReference type="ARBA" id="ARBA00022842"/>
    </source>
</evidence>
<dbReference type="GO" id="GO:0002949">
    <property type="term" value="P:tRNA threonylcarbamoyladenosine modification"/>
    <property type="evidence" value="ECO:0007669"/>
    <property type="project" value="InterPro"/>
</dbReference>
<evidence type="ECO:0000256" key="2">
    <source>
        <dbReference type="ARBA" id="ARBA00007599"/>
    </source>
</evidence>
<dbReference type="GO" id="GO:0005524">
    <property type="term" value="F:ATP binding"/>
    <property type="evidence" value="ECO:0007669"/>
    <property type="project" value="UniProtKB-KW"/>
</dbReference>
<gene>
    <name evidence="11" type="ORF">NCTC10660_01294</name>
</gene>
<evidence type="ECO:0000256" key="4">
    <source>
        <dbReference type="ARBA" id="ARBA00022490"/>
    </source>
</evidence>
<keyword evidence="4" id="KW-0963">Cytoplasm</keyword>
<evidence type="ECO:0000313" key="12">
    <source>
        <dbReference type="Proteomes" id="UP000254927"/>
    </source>
</evidence>
<dbReference type="Proteomes" id="UP000254927">
    <property type="component" value="Unassembled WGS sequence"/>
</dbReference>
<proteinExistence type="inferred from homology"/>
<reference evidence="11 12" key="1">
    <citation type="submission" date="2018-06" db="EMBL/GenBank/DDBJ databases">
        <authorList>
            <consortium name="Pathogen Informatics"/>
            <person name="Doyle S."/>
        </authorList>
    </citation>
    <scope>NUCLEOTIDE SEQUENCE [LARGE SCALE GENOMIC DNA]</scope>
    <source>
        <strain evidence="11 12">NCTC10660</strain>
    </source>
</reference>
<dbReference type="Pfam" id="PF02367">
    <property type="entry name" value="TsaE"/>
    <property type="match status" value="1"/>
</dbReference>
<dbReference type="GO" id="GO:0046872">
    <property type="term" value="F:metal ion binding"/>
    <property type="evidence" value="ECO:0007669"/>
    <property type="project" value="UniProtKB-KW"/>
</dbReference>
<evidence type="ECO:0000256" key="5">
    <source>
        <dbReference type="ARBA" id="ARBA00022694"/>
    </source>
</evidence>
<evidence type="ECO:0000256" key="6">
    <source>
        <dbReference type="ARBA" id="ARBA00022723"/>
    </source>
</evidence>
<evidence type="ECO:0000313" key="11">
    <source>
        <dbReference type="EMBL" id="STZ67805.1"/>
    </source>
</evidence>
<evidence type="ECO:0000256" key="1">
    <source>
        <dbReference type="ARBA" id="ARBA00004496"/>
    </source>
</evidence>
<accession>A0A378TXR1</accession>
<name>A0A378TXR1_NEIEL</name>
<dbReference type="InterPro" id="IPR027417">
    <property type="entry name" value="P-loop_NTPase"/>
</dbReference>
<organism evidence="11 12">
    <name type="scientific">Neisseria elongata</name>
    <dbReference type="NCBI Taxonomy" id="495"/>
    <lineage>
        <taxon>Bacteria</taxon>
        <taxon>Pseudomonadati</taxon>
        <taxon>Pseudomonadota</taxon>
        <taxon>Betaproteobacteria</taxon>
        <taxon>Neisseriales</taxon>
        <taxon>Neisseriaceae</taxon>
        <taxon>Neisseria</taxon>
    </lineage>
</organism>
<dbReference type="GO" id="GO:0005737">
    <property type="term" value="C:cytoplasm"/>
    <property type="evidence" value="ECO:0007669"/>
    <property type="project" value="UniProtKB-SubCell"/>
</dbReference>
<sequence length="161" mass="17280">MSVSHTPVFLPDETATAAFAAAFSDGLSAPLTVWLEGGLGAGKTTFTRSLLRALGFEGAVKSPTYAIVESYPLPRFTLHHFDLYRFSAPEEWEDAGLDDLTGGNTVCLIEWPQKGGNFTPPADLTLTLTHCANGRNAALSAQTENGQRSLEAWIKNLPVAK</sequence>
<comment type="subcellular location">
    <subcellularLocation>
        <location evidence="1">Cytoplasm</location>
    </subcellularLocation>
</comment>
<keyword evidence="7" id="KW-0547">Nucleotide-binding</keyword>